<dbReference type="HOGENOM" id="CLU_000960_22_3_1"/>
<dbReference type="GO" id="GO:0015174">
    <property type="term" value="F:basic amino acid transmembrane transporter activity"/>
    <property type="evidence" value="ECO:0007669"/>
    <property type="project" value="TreeGrafter"/>
</dbReference>
<evidence type="ECO:0000256" key="1">
    <source>
        <dbReference type="ARBA" id="ARBA00004141"/>
    </source>
</evidence>
<dbReference type="OrthoDB" id="4160219at2759"/>
<feature type="transmembrane region" description="Helical" evidence="6">
    <location>
        <begin position="390"/>
        <end position="408"/>
    </location>
</feature>
<name>N1Q034_DOTSN</name>
<comment type="subcellular location">
    <subcellularLocation>
        <location evidence="1">Membrane</location>
        <topology evidence="1">Multi-pass membrane protein</topology>
    </subcellularLocation>
</comment>
<evidence type="ECO:0000256" key="5">
    <source>
        <dbReference type="SAM" id="MobiDB-lite"/>
    </source>
</evidence>
<protein>
    <recommendedName>
        <fullName evidence="7">Major facilitator superfamily (MFS) profile domain-containing protein</fullName>
    </recommendedName>
</protein>
<keyword evidence="9" id="KW-1185">Reference proteome</keyword>
<feature type="domain" description="Major facilitator superfamily (MFS) profile" evidence="7">
    <location>
        <begin position="90"/>
        <end position="579"/>
    </location>
</feature>
<gene>
    <name evidence="8" type="ORF">DOTSEDRAFT_67922</name>
</gene>
<feature type="transmembrane region" description="Helical" evidence="6">
    <location>
        <begin position="214"/>
        <end position="239"/>
    </location>
</feature>
<reference evidence="8 9" key="2">
    <citation type="journal article" date="2012" name="PLoS Pathog.">
        <title>Diverse lifestyles and strategies of plant pathogenesis encoded in the genomes of eighteen Dothideomycetes fungi.</title>
        <authorList>
            <person name="Ohm R.A."/>
            <person name="Feau N."/>
            <person name="Henrissat B."/>
            <person name="Schoch C.L."/>
            <person name="Horwitz B.A."/>
            <person name="Barry K.W."/>
            <person name="Condon B.J."/>
            <person name="Copeland A.C."/>
            <person name="Dhillon B."/>
            <person name="Glaser F."/>
            <person name="Hesse C.N."/>
            <person name="Kosti I."/>
            <person name="LaButti K."/>
            <person name="Lindquist E.A."/>
            <person name="Lucas S."/>
            <person name="Salamov A.A."/>
            <person name="Bradshaw R.E."/>
            <person name="Ciuffetti L."/>
            <person name="Hamelin R.C."/>
            <person name="Kema G.H.J."/>
            <person name="Lawrence C."/>
            <person name="Scott J.A."/>
            <person name="Spatafora J.W."/>
            <person name="Turgeon B.G."/>
            <person name="de Wit P.J.G.M."/>
            <person name="Zhong S."/>
            <person name="Goodwin S.B."/>
            <person name="Grigoriev I.V."/>
        </authorList>
    </citation>
    <scope>NUCLEOTIDE SEQUENCE [LARGE SCALE GENOMIC DNA]</scope>
    <source>
        <strain evidence="9">NZE10 / CBS 128990</strain>
    </source>
</reference>
<feature type="transmembrane region" description="Helical" evidence="6">
    <location>
        <begin position="311"/>
        <end position="335"/>
    </location>
</feature>
<keyword evidence="4 6" id="KW-0472">Membrane</keyword>
<organism evidence="8 9">
    <name type="scientific">Dothistroma septosporum (strain NZE10 / CBS 128990)</name>
    <name type="common">Red band needle blight fungus</name>
    <name type="synonym">Mycosphaerella pini</name>
    <dbReference type="NCBI Taxonomy" id="675120"/>
    <lineage>
        <taxon>Eukaryota</taxon>
        <taxon>Fungi</taxon>
        <taxon>Dikarya</taxon>
        <taxon>Ascomycota</taxon>
        <taxon>Pezizomycotina</taxon>
        <taxon>Dothideomycetes</taxon>
        <taxon>Dothideomycetidae</taxon>
        <taxon>Mycosphaerellales</taxon>
        <taxon>Mycosphaerellaceae</taxon>
        <taxon>Dothistroma</taxon>
    </lineage>
</organism>
<evidence type="ECO:0000256" key="3">
    <source>
        <dbReference type="ARBA" id="ARBA00022989"/>
    </source>
</evidence>
<dbReference type="InterPro" id="IPR020846">
    <property type="entry name" value="MFS_dom"/>
</dbReference>
<dbReference type="GO" id="GO:0000329">
    <property type="term" value="C:fungal-type vacuole membrane"/>
    <property type="evidence" value="ECO:0007669"/>
    <property type="project" value="TreeGrafter"/>
</dbReference>
<feature type="transmembrane region" description="Helical" evidence="6">
    <location>
        <begin position="154"/>
        <end position="174"/>
    </location>
</feature>
<dbReference type="PROSITE" id="PS50850">
    <property type="entry name" value="MFS"/>
    <property type="match status" value="1"/>
</dbReference>
<dbReference type="eggNOG" id="KOG0254">
    <property type="taxonomic scope" value="Eukaryota"/>
</dbReference>
<dbReference type="InterPro" id="IPR036259">
    <property type="entry name" value="MFS_trans_sf"/>
</dbReference>
<dbReference type="SUPFAM" id="SSF103473">
    <property type="entry name" value="MFS general substrate transporter"/>
    <property type="match status" value="1"/>
</dbReference>
<feature type="transmembrane region" description="Helical" evidence="6">
    <location>
        <begin position="245"/>
        <end position="265"/>
    </location>
</feature>
<dbReference type="OMA" id="GWIHIRK"/>
<feature type="compositionally biased region" description="Polar residues" evidence="5">
    <location>
        <begin position="50"/>
        <end position="67"/>
    </location>
</feature>
<keyword evidence="3 6" id="KW-1133">Transmembrane helix</keyword>
<dbReference type="PANTHER" id="PTHR23501">
    <property type="entry name" value="MAJOR FACILITATOR SUPERFAMILY"/>
    <property type="match status" value="1"/>
</dbReference>
<dbReference type="EMBL" id="KB446535">
    <property type="protein sequence ID" value="EME49042.1"/>
    <property type="molecule type" value="Genomic_DNA"/>
</dbReference>
<evidence type="ECO:0000259" key="7">
    <source>
        <dbReference type="PROSITE" id="PS50850"/>
    </source>
</evidence>
<dbReference type="Pfam" id="PF07690">
    <property type="entry name" value="MFS_1"/>
    <property type="match status" value="1"/>
</dbReference>
<accession>N1Q034</accession>
<dbReference type="AlphaFoldDB" id="N1Q034"/>
<evidence type="ECO:0000256" key="4">
    <source>
        <dbReference type="ARBA" id="ARBA00023136"/>
    </source>
</evidence>
<dbReference type="InterPro" id="IPR011701">
    <property type="entry name" value="MFS"/>
</dbReference>
<feature type="transmembrane region" description="Helical" evidence="6">
    <location>
        <begin position="347"/>
        <end position="370"/>
    </location>
</feature>
<evidence type="ECO:0000313" key="9">
    <source>
        <dbReference type="Proteomes" id="UP000016933"/>
    </source>
</evidence>
<feature type="compositionally biased region" description="Polar residues" evidence="5">
    <location>
        <begin position="22"/>
        <end position="33"/>
    </location>
</feature>
<feature type="transmembrane region" description="Helical" evidence="6">
    <location>
        <begin position="443"/>
        <end position="465"/>
    </location>
</feature>
<feature type="transmembrane region" description="Helical" evidence="6">
    <location>
        <begin position="125"/>
        <end position="142"/>
    </location>
</feature>
<dbReference type="Proteomes" id="UP000016933">
    <property type="component" value="Unassembled WGS sequence"/>
</dbReference>
<feature type="transmembrane region" description="Helical" evidence="6">
    <location>
        <begin position="87"/>
        <end position="105"/>
    </location>
</feature>
<evidence type="ECO:0000313" key="8">
    <source>
        <dbReference type="EMBL" id="EME49042.1"/>
    </source>
</evidence>
<evidence type="ECO:0000256" key="2">
    <source>
        <dbReference type="ARBA" id="ARBA00022692"/>
    </source>
</evidence>
<feature type="transmembrane region" description="Helical" evidence="6">
    <location>
        <begin position="286"/>
        <end position="305"/>
    </location>
</feature>
<feature type="transmembrane region" description="Helical" evidence="6">
    <location>
        <begin position="420"/>
        <end position="437"/>
    </location>
</feature>
<dbReference type="Gene3D" id="1.20.1250.20">
    <property type="entry name" value="MFS general substrate transporter like domains"/>
    <property type="match status" value="2"/>
</dbReference>
<feature type="transmembrane region" description="Helical" evidence="6">
    <location>
        <begin position="180"/>
        <end position="202"/>
    </location>
</feature>
<dbReference type="PANTHER" id="PTHR23501:SF6">
    <property type="entry name" value="MULTIDRUG TRANSPORTER, PUTATIVE (AFU_ORTHOLOGUE AFUA_3G14560)-RELATED"/>
    <property type="match status" value="1"/>
</dbReference>
<keyword evidence="2 6" id="KW-0812">Transmembrane</keyword>
<proteinExistence type="predicted"/>
<reference evidence="9" key="1">
    <citation type="journal article" date="2012" name="PLoS Genet.">
        <title>The genomes of the fungal plant pathogens Cladosporium fulvum and Dothistroma septosporum reveal adaptation to different hosts and lifestyles but also signatures of common ancestry.</title>
        <authorList>
            <person name="de Wit P.J.G.M."/>
            <person name="van der Burgt A."/>
            <person name="Oekmen B."/>
            <person name="Stergiopoulos I."/>
            <person name="Abd-Elsalam K.A."/>
            <person name="Aerts A.L."/>
            <person name="Bahkali A.H."/>
            <person name="Beenen H.G."/>
            <person name="Chettri P."/>
            <person name="Cox M.P."/>
            <person name="Datema E."/>
            <person name="de Vries R.P."/>
            <person name="Dhillon B."/>
            <person name="Ganley A.R."/>
            <person name="Griffiths S.A."/>
            <person name="Guo Y."/>
            <person name="Hamelin R.C."/>
            <person name="Henrissat B."/>
            <person name="Kabir M.S."/>
            <person name="Jashni M.K."/>
            <person name="Kema G."/>
            <person name="Klaubauf S."/>
            <person name="Lapidus A."/>
            <person name="Levasseur A."/>
            <person name="Lindquist E."/>
            <person name="Mehrabi R."/>
            <person name="Ohm R.A."/>
            <person name="Owen T.J."/>
            <person name="Salamov A."/>
            <person name="Schwelm A."/>
            <person name="Schijlen E."/>
            <person name="Sun H."/>
            <person name="van den Burg H.A."/>
            <person name="van Ham R.C.H.J."/>
            <person name="Zhang S."/>
            <person name="Goodwin S.B."/>
            <person name="Grigoriev I.V."/>
            <person name="Collemare J."/>
            <person name="Bradshaw R.E."/>
        </authorList>
    </citation>
    <scope>NUCLEOTIDE SEQUENCE [LARGE SCALE GENOMIC DNA]</scope>
    <source>
        <strain evidence="9">NZE10 / CBS 128990</strain>
    </source>
</reference>
<evidence type="ECO:0000256" key="6">
    <source>
        <dbReference type="SAM" id="Phobius"/>
    </source>
</evidence>
<feature type="region of interest" description="Disordered" evidence="5">
    <location>
        <begin position="1"/>
        <end position="78"/>
    </location>
</feature>
<feature type="transmembrane region" description="Helical" evidence="6">
    <location>
        <begin position="557"/>
        <end position="577"/>
    </location>
</feature>
<sequence length="608" mass="64224">MSTVDTRGRPNARLKTSELVPTEQTPLIPSATPTAVGEDANASDHFARASPSSIAKTGTLSSPTTITPPREVDGHTKANQSIGFPRAIGSTIALGTLVFLIATNMSMLTTIQSAIASDLDAFESTPSFTSVFLIAMSSLAPLNGKLSAVFTPRLCIVASSVIIALGEVLCSFATSTESFLLGRCVAGVGASGVFTISIIIVLELTGSKRKGIAIGLLNSGYTFGVAVGATAAGALLPVIGWRALFWIQAPAALSAGVMLFFSLPHDFNSDTEATLGHSTWKRVCRVDYLGAITLTSSLVLMLYALSLPKDIPILPLILSVVVAAAFVLVEAYLAYDPIIPVTLLKHRGLLLTCLGTVGYMMSRWCVLFYAPTYAIAVRQWAPSVGGAMLIPTNAGFATGGLLVGWLHIRRPGSFWTPSVVAYAIFPVTLAALGILSHRNGSPVGFIIVLFINGCSAGAALNYSLAHVLHLTPKEGHYIATALNATFRGFAGSFGSAVGGGLFTRTLATSLASQFAERGMKRDDLMRRLLGSPALVEQLHGVEREVAVQGYEDGLQTLWYAAALLALAMVFVQAGTGWKGHEEQVKEGVAIEEESLLDNDERRNRHEAV</sequence>
<feature type="transmembrane region" description="Helical" evidence="6">
    <location>
        <begin position="477"/>
        <end position="502"/>
    </location>
</feature>